<sequence>MKTSKTKEMTLMAMLAVLIAVSGMFKIPSPFVGTEFQLSAPIAIVIAATFGFKRYFCAGIVASIISLLLGTHTLIHVLVAMIFRLVAGGIIGLFGTALVVVMVAGPLGTIAARYVLAAIMDVDVTVLLLAALPGMVFTAISSGIMYPIIKRNMKSTIFQEFVVDDEKKGEARKYESI</sequence>
<dbReference type="Gene3D" id="1.10.1760.20">
    <property type="match status" value="1"/>
</dbReference>
<feature type="transmembrane region" description="Helical" evidence="1">
    <location>
        <begin position="124"/>
        <end position="149"/>
    </location>
</feature>
<evidence type="ECO:0000313" key="2">
    <source>
        <dbReference type="EMBL" id="MBN8252224.1"/>
    </source>
</evidence>
<reference evidence="2" key="1">
    <citation type="submission" date="2020-12" db="EMBL/GenBank/DDBJ databases">
        <title>PHA producing bacteria isolated from mangrove.</title>
        <authorList>
            <person name="Zheng W."/>
            <person name="Yu S."/>
            <person name="Huang Y."/>
        </authorList>
    </citation>
    <scope>NUCLEOTIDE SEQUENCE</scope>
    <source>
        <strain evidence="2">GN22-4</strain>
    </source>
</reference>
<keyword evidence="1" id="KW-0812">Transmembrane</keyword>
<accession>A0A8I1MHF4</accession>
<dbReference type="Proteomes" id="UP000664578">
    <property type="component" value="Unassembled WGS sequence"/>
</dbReference>
<evidence type="ECO:0000313" key="3">
    <source>
        <dbReference type="Proteomes" id="UP000664578"/>
    </source>
</evidence>
<dbReference type="AlphaFoldDB" id="A0A8I1MHF4"/>
<proteinExistence type="predicted"/>
<keyword evidence="1" id="KW-0472">Membrane</keyword>
<dbReference type="RefSeq" id="WP_025909766.1">
    <property type="nucleotide sequence ID" value="NZ_CANLXW010000003.1"/>
</dbReference>
<protein>
    <submittedName>
        <fullName evidence="2">Uncharacterized protein</fullName>
    </submittedName>
</protein>
<dbReference type="EMBL" id="JAEMWV010000005">
    <property type="protein sequence ID" value="MBN8252224.1"/>
    <property type="molecule type" value="Genomic_DNA"/>
</dbReference>
<organism evidence="2 3">
    <name type="scientific">Priestia flexa</name>
    <dbReference type="NCBI Taxonomy" id="86664"/>
    <lineage>
        <taxon>Bacteria</taxon>
        <taxon>Bacillati</taxon>
        <taxon>Bacillota</taxon>
        <taxon>Bacilli</taxon>
        <taxon>Bacillales</taxon>
        <taxon>Bacillaceae</taxon>
        <taxon>Priestia</taxon>
    </lineage>
</organism>
<name>A0A8I1MHF4_9BACI</name>
<gene>
    <name evidence="2" type="ORF">JF537_11625</name>
</gene>
<comment type="caution">
    <text evidence="2">The sequence shown here is derived from an EMBL/GenBank/DDBJ whole genome shotgun (WGS) entry which is preliminary data.</text>
</comment>
<dbReference type="GeneID" id="93682672"/>
<evidence type="ECO:0000256" key="1">
    <source>
        <dbReference type="SAM" id="Phobius"/>
    </source>
</evidence>
<feature type="transmembrane region" description="Helical" evidence="1">
    <location>
        <begin position="81"/>
        <end position="104"/>
    </location>
</feature>
<feature type="transmembrane region" description="Helical" evidence="1">
    <location>
        <begin position="42"/>
        <end position="69"/>
    </location>
</feature>
<keyword evidence="1" id="KW-1133">Transmembrane helix</keyword>